<keyword evidence="10" id="KW-1185">Reference proteome</keyword>
<feature type="domain" description="Clathrin/coatomer adaptor adaptin-like N-terminal" evidence="8">
    <location>
        <begin position="19"/>
        <end position="536"/>
    </location>
</feature>
<dbReference type="AlphaFoldDB" id="A0AAV5RL78"/>
<comment type="caution">
    <text evidence="9">The sequence shown here is derived from an EMBL/GenBank/DDBJ whole genome shotgun (WGS) entry which is preliminary data.</text>
</comment>
<reference evidence="9 10" key="1">
    <citation type="journal article" date="2023" name="Elife">
        <title>Identification of key yeast species and microbe-microbe interactions impacting larval growth of Drosophila in the wild.</title>
        <authorList>
            <person name="Mure A."/>
            <person name="Sugiura Y."/>
            <person name="Maeda R."/>
            <person name="Honda K."/>
            <person name="Sakurai N."/>
            <person name="Takahashi Y."/>
            <person name="Watada M."/>
            <person name="Katoh T."/>
            <person name="Gotoh A."/>
            <person name="Gotoh Y."/>
            <person name="Taniguchi I."/>
            <person name="Nakamura K."/>
            <person name="Hayashi T."/>
            <person name="Katayama T."/>
            <person name="Uemura T."/>
            <person name="Hattori Y."/>
        </authorList>
    </citation>
    <scope>NUCLEOTIDE SEQUENCE [LARGE SCALE GENOMIC DNA]</scope>
    <source>
        <strain evidence="9 10">SB-73</strain>
    </source>
</reference>
<gene>
    <name evidence="9" type="ORF">DASB73_032320</name>
</gene>
<dbReference type="GO" id="GO:0012505">
    <property type="term" value="C:endomembrane system"/>
    <property type="evidence" value="ECO:0007669"/>
    <property type="project" value="UniProtKB-SubCell"/>
</dbReference>
<accession>A0AAV5RL78</accession>
<keyword evidence="5 6" id="KW-0472">Membrane</keyword>
<dbReference type="PIRSF" id="PIRSF002291">
    <property type="entry name" value="AP_complex_beta"/>
    <property type="match status" value="1"/>
</dbReference>
<feature type="region of interest" description="Disordered" evidence="7">
    <location>
        <begin position="579"/>
        <end position="624"/>
    </location>
</feature>
<evidence type="ECO:0000313" key="10">
    <source>
        <dbReference type="Proteomes" id="UP001362899"/>
    </source>
</evidence>
<proteinExistence type="inferred from homology"/>
<evidence type="ECO:0000256" key="2">
    <source>
        <dbReference type="ARBA" id="ARBA00006613"/>
    </source>
</evidence>
<feature type="region of interest" description="Disordered" evidence="7">
    <location>
        <begin position="683"/>
        <end position="727"/>
    </location>
</feature>
<dbReference type="InterPro" id="IPR026739">
    <property type="entry name" value="AP_beta"/>
</dbReference>
<evidence type="ECO:0000313" key="9">
    <source>
        <dbReference type="EMBL" id="GMM52269.1"/>
    </source>
</evidence>
<evidence type="ECO:0000256" key="7">
    <source>
        <dbReference type="SAM" id="MobiDB-lite"/>
    </source>
</evidence>
<dbReference type="InterPro" id="IPR016342">
    <property type="entry name" value="AP_complex_bsu_1_2_4"/>
</dbReference>
<evidence type="ECO:0000256" key="1">
    <source>
        <dbReference type="ARBA" id="ARBA00004308"/>
    </source>
</evidence>
<dbReference type="InterPro" id="IPR016024">
    <property type="entry name" value="ARM-type_fold"/>
</dbReference>
<evidence type="ECO:0000259" key="8">
    <source>
        <dbReference type="Pfam" id="PF01602"/>
    </source>
</evidence>
<evidence type="ECO:0000256" key="5">
    <source>
        <dbReference type="ARBA" id="ARBA00023136"/>
    </source>
</evidence>
<evidence type="ECO:0000256" key="3">
    <source>
        <dbReference type="ARBA" id="ARBA00022448"/>
    </source>
</evidence>
<keyword evidence="4 6" id="KW-0653">Protein transport</keyword>
<dbReference type="Proteomes" id="UP001362899">
    <property type="component" value="Unassembled WGS sequence"/>
</dbReference>
<dbReference type="GO" id="GO:0016192">
    <property type="term" value="P:vesicle-mediated transport"/>
    <property type="evidence" value="ECO:0007669"/>
    <property type="project" value="InterPro"/>
</dbReference>
<name>A0AAV5RL78_STABA</name>
<evidence type="ECO:0000256" key="4">
    <source>
        <dbReference type="ARBA" id="ARBA00022927"/>
    </source>
</evidence>
<feature type="compositionally biased region" description="Low complexity" evidence="7">
    <location>
        <begin position="685"/>
        <end position="701"/>
    </location>
</feature>
<comment type="function">
    <text evidence="6">Adaptins are components of the adaptor complexes which link clathrin to receptors in coated vesicles. Clathrin-associated protein complexes are believed to interact with the cytoplasmic tails of membrane proteins, leading to their selection and concentration.</text>
</comment>
<dbReference type="GO" id="GO:0030117">
    <property type="term" value="C:membrane coat"/>
    <property type="evidence" value="ECO:0007669"/>
    <property type="project" value="InterPro"/>
</dbReference>
<dbReference type="PANTHER" id="PTHR11134">
    <property type="entry name" value="ADAPTOR COMPLEX SUBUNIT BETA FAMILY MEMBER"/>
    <property type="match status" value="1"/>
</dbReference>
<dbReference type="EMBL" id="BTGC01000008">
    <property type="protein sequence ID" value="GMM52269.1"/>
    <property type="molecule type" value="Genomic_DNA"/>
</dbReference>
<dbReference type="GO" id="GO:0030276">
    <property type="term" value="F:clathrin binding"/>
    <property type="evidence" value="ECO:0007669"/>
    <property type="project" value="InterPro"/>
</dbReference>
<dbReference type="Gene3D" id="1.25.10.10">
    <property type="entry name" value="Leucine-rich Repeat Variant"/>
    <property type="match status" value="1"/>
</dbReference>
<sequence>MQATIEKKIRNLFKRNFKGETSELRTGLVSQYAFERKDAIERTIHAMTLGKDVSMLFPDILKNLATHDLDQKKLVYLYLMNYAKTHPELVILAVNTFVQDSEDPNPLIRALAIRTMGCIRVDKMIDFLPGPLEKTLSDESPYVRKTAAIAVAKLFDLDQQLAIDLHFVEKLQTLLDDSNPMVIANAVNALEEIQRRAPETNAFKVTKTVLDKLLAALNECTEWGRISILTAFSEYETTDASEAEHICERVVPQFQHANPSVVLMAIRVVITHLQTLPLEQRETLQRKMSSPLVTLLATPPELQYVALRNIRLILQKFPGILNREIKVFYTKYNDPLYLKLEKIEIMVNLVSKENAKQVVTELKEYCVEVDVVFVRHAIKALGQVAIQVPESSELVVDTLLDLLDHHVAYVAQEVVVVMRNILRKYPVFEDAIPRLCDAIDEIDEPESRAALVWILGEYADRIPPVKSLISPFVKSFLEESTNVQLQLLTACVKLYTKKPDEGKELLHEILQQATQKSDNADIRDRAYIYWRLLSSDAELSKSVALAHRPTIASTIDRIPQPLLDELLRNLSTLSSVYYKSPENSTNKSNANKSGNANKSNTLGDADDVQRRAHEEQRKMAHEDEIFRDDNLLDFDSGNAGDGADDLAQSSNILSEIFVTNDKQSGTTSQDILSLFTPVTMPPVESTTNNLNTNTDSSFNLNMNSNTNLKEDTPTSAEKQPFDDLLDF</sequence>
<protein>
    <recommendedName>
        <fullName evidence="6">AP complex subunit beta</fullName>
    </recommendedName>
</protein>
<dbReference type="InterPro" id="IPR002553">
    <property type="entry name" value="Clathrin/coatomer_adapt-like_N"/>
</dbReference>
<evidence type="ECO:0000256" key="6">
    <source>
        <dbReference type="PIRNR" id="PIRNR002291"/>
    </source>
</evidence>
<dbReference type="Pfam" id="PF01602">
    <property type="entry name" value="Adaptin_N"/>
    <property type="match status" value="1"/>
</dbReference>
<keyword evidence="3 6" id="KW-0813">Transport</keyword>
<comment type="similarity">
    <text evidence="2 6">Belongs to the adaptor complexes large subunit family.</text>
</comment>
<organism evidence="9 10">
    <name type="scientific">Starmerella bacillaris</name>
    <name type="common">Yeast</name>
    <name type="synonym">Candida zemplinina</name>
    <dbReference type="NCBI Taxonomy" id="1247836"/>
    <lineage>
        <taxon>Eukaryota</taxon>
        <taxon>Fungi</taxon>
        <taxon>Dikarya</taxon>
        <taxon>Ascomycota</taxon>
        <taxon>Saccharomycotina</taxon>
        <taxon>Dipodascomycetes</taxon>
        <taxon>Dipodascales</taxon>
        <taxon>Trichomonascaceae</taxon>
        <taxon>Starmerella</taxon>
    </lineage>
</organism>
<feature type="compositionally biased region" description="Basic and acidic residues" evidence="7">
    <location>
        <begin position="607"/>
        <end position="624"/>
    </location>
</feature>
<feature type="compositionally biased region" description="Polar residues" evidence="7">
    <location>
        <begin position="702"/>
        <end position="717"/>
    </location>
</feature>
<comment type="subcellular location">
    <subcellularLocation>
        <location evidence="1">Endomembrane system</location>
    </subcellularLocation>
</comment>
<dbReference type="GO" id="GO:0006886">
    <property type="term" value="P:intracellular protein transport"/>
    <property type="evidence" value="ECO:0007669"/>
    <property type="project" value="InterPro"/>
</dbReference>
<dbReference type="SUPFAM" id="SSF48371">
    <property type="entry name" value="ARM repeat"/>
    <property type="match status" value="1"/>
</dbReference>
<feature type="compositionally biased region" description="Low complexity" evidence="7">
    <location>
        <begin position="583"/>
        <end position="601"/>
    </location>
</feature>
<dbReference type="InterPro" id="IPR011989">
    <property type="entry name" value="ARM-like"/>
</dbReference>